<dbReference type="NCBIfam" id="TIGR00756">
    <property type="entry name" value="PPR"/>
    <property type="match status" value="5"/>
</dbReference>
<comment type="caution">
    <text evidence="3">The sequence shown here is derived from an EMBL/GenBank/DDBJ whole genome shotgun (WGS) entry which is preliminary data.</text>
</comment>
<keyword evidence="4" id="KW-1185">Reference proteome</keyword>
<keyword evidence="1" id="KW-0677">Repeat</keyword>
<name>A0A9D4UZH8_ADICA</name>
<dbReference type="InterPro" id="IPR011990">
    <property type="entry name" value="TPR-like_helical_dom_sf"/>
</dbReference>
<dbReference type="PANTHER" id="PTHR47928">
    <property type="entry name" value="REPEAT-CONTAINING PROTEIN, PUTATIVE-RELATED"/>
    <property type="match status" value="1"/>
</dbReference>
<dbReference type="Pfam" id="PF12854">
    <property type="entry name" value="PPR_1"/>
    <property type="match status" value="1"/>
</dbReference>
<dbReference type="FunFam" id="1.25.40.10:FF:000227">
    <property type="entry name" value="Pentatricopeptide repeat-containing protein At3g13880"/>
    <property type="match status" value="1"/>
</dbReference>
<sequence>MAATIPQLRSCVEVEEDFCSCKDLLWKDNRNSKPSPRHAPINHDITVLDSWCHASHDHGSVRHRESPGQASHGTLSAAQINSCIASLKACTRNKDLVKGIGIHHDLAQKGLLEECSDSLVTLYANCGELGTAKALLDMHSCKDVVAWTALIAGYAREGQGYNALDCFEQMQCLGILPNSVTYVCTLKACATIKAIDKGKQIHDEIVQQGLLRNDIVLGGALLGMYAKCGAISKARRVLEELPFRNAVCWSALIVGYVQEGQAERALECFEQMQQEGILPDAVTYICALNACAMMRAAERGRRIHKEIVMQGLLQNNIVLGGALVDMYAKCGAVSEAQHALQKLPWRNVISWNALIAGYVQKGEAEQALNCLEQMQREGICPNAVTYASALRACAIMRTADRGKEIHDEIARQGLLQNNVVLGNVLVDMYAKCSDLSEAQRVFDELPSRDVVSWNTLIAGYAQEGAAQRALNCFEEMQSEGMRPNAATCASVLNVHNHQGLVEEGQALFLNMSVTYGVKPSLECYTCMIDLLGRAGHLDKAVKLIQEMPSSDRMAIWHTLLGLCQNWADVKVGEWAFEQALKLDNRDGSAYVFMGNIYAAAGMEEKAKNIEAMRIRNKAWEKPRHSWQIGSL</sequence>
<feature type="repeat" description="PPR" evidence="2">
    <location>
        <begin position="245"/>
        <end position="279"/>
    </location>
</feature>
<protein>
    <recommendedName>
        <fullName evidence="5">Pentatricopeptide repeat-containing protein</fullName>
    </recommendedName>
</protein>
<dbReference type="Pfam" id="PF13041">
    <property type="entry name" value="PPR_2"/>
    <property type="match status" value="4"/>
</dbReference>
<proteinExistence type="predicted"/>
<dbReference type="FunFam" id="1.25.40.10:FF:000090">
    <property type="entry name" value="Pentatricopeptide repeat-containing protein, chloroplastic"/>
    <property type="match status" value="1"/>
</dbReference>
<accession>A0A9D4UZH8</accession>
<dbReference type="PROSITE" id="PS51375">
    <property type="entry name" value="PPR"/>
    <property type="match status" value="5"/>
</dbReference>
<evidence type="ECO:0000313" key="3">
    <source>
        <dbReference type="EMBL" id="KAI5076873.1"/>
    </source>
</evidence>
<evidence type="ECO:0000313" key="4">
    <source>
        <dbReference type="Proteomes" id="UP000886520"/>
    </source>
</evidence>
<dbReference type="Proteomes" id="UP000886520">
    <property type="component" value="Chromosome 8"/>
</dbReference>
<feature type="repeat" description="PPR" evidence="2">
    <location>
        <begin position="143"/>
        <end position="177"/>
    </location>
</feature>
<organism evidence="3 4">
    <name type="scientific">Adiantum capillus-veneris</name>
    <name type="common">Maidenhair fern</name>
    <dbReference type="NCBI Taxonomy" id="13818"/>
    <lineage>
        <taxon>Eukaryota</taxon>
        <taxon>Viridiplantae</taxon>
        <taxon>Streptophyta</taxon>
        <taxon>Embryophyta</taxon>
        <taxon>Tracheophyta</taxon>
        <taxon>Polypodiopsida</taxon>
        <taxon>Polypodiidae</taxon>
        <taxon>Polypodiales</taxon>
        <taxon>Pteridineae</taxon>
        <taxon>Pteridaceae</taxon>
        <taxon>Vittarioideae</taxon>
        <taxon>Adiantum</taxon>
    </lineage>
</organism>
<dbReference type="PANTHER" id="PTHR47928:SF207">
    <property type="entry name" value="PENTATRICOPEPTIDE REPEAT-CONTAINING PROTEIN"/>
    <property type="match status" value="1"/>
</dbReference>
<evidence type="ECO:0008006" key="5">
    <source>
        <dbReference type="Google" id="ProtNLM"/>
    </source>
</evidence>
<dbReference type="FunFam" id="1.25.40.10:FF:000344">
    <property type="entry name" value="Pentatricopeptide repeat-containing protein"/>
    <property type="match status" value="1"/>
</dbReference>
<dbReference type="InterPro" id="IPR050421">
    <property type="entry name" value="PPR"/>
</dbReference>
<gene>
    <name evidence="3" type="ORF">GOP47_0008938</name>
</gene>
<reference evidence="3" key="1">
    <citation type="submission" date="2021-01" db="EMBL/GenBank/DDBJ databases">
        <title>Adiantum capillus-veneris genome.</title>
        <authorList>
            <person name="Fang Y."/>
            <person name="Liao Q."/>
        </authorList>
    </citation>
    <scope>NUCLEOTIDE SEQUENCE</scope>
    <source>
        <strain evidence="3">H3</strain>
        <tissue evidence="3">Leaf</tissue>
    </source>
</reference>
<feature type="repeat" description="PPR" evidence="2">
    <location>
        <begin position="449"/>
        <end position="483"/>
    </location>
</feature>
<dbReference type="AlphaFoldDB" id="A0A9D4UZH8"/>
<evidence type="ECO:0000256" key="2">
    <source>
        <dbReference type="PROSITE-ProRule" id="PRU00708"/>
    </source>
</evidence>
<feature type="repeat" description="PPR" evidence="2">
    <location>
        <begin position="347"/>
        <end position="381"/>
    </location>
</feature>
<dbReference type="Gene3D" id="1.25.40.10">
    <property type="entry name" value="Tetratricopeptide repeat domain"/>
    <property type="match status" value="5"/>
</dbReference>
<dbReference type="SUPFAM" id="SSF48452">
    <property type="entry name" value="TPR-like"/>
    <property type="match status" value="1"/>
</dbReference>
<dbReference type="InterPro" id="IPR002885">
    <property type="entry name" value="PPR_rpt"/>
</dbReference>
<dbReference type="EMBL" id="JABFUD020000008">
    <property type="protein sequence ID" value="KAI5076873.1"/>
    <property type="molecule type" value="Genomic_DNA"/>
</dbReference>
<evidence type="ECO:0000256" key="1">
    <source>
        <dbReference type="ARBA" id="ARBA00022737"/>
    </source>
</evidence>
<dbReference type="OrthoDB" id="185373at2759"/>
<feature type="repeat" description="PPR" evidence="2">
    <location>
        <begin position="520"/>
        <end position="554"/>
    </location>
</feature>